<gene>
    <name evidence="2" type="ORF">QBC34DRAFT_499969</name>
</gene>
<dbReference type="Proteomes" id="UP001321760">
    <property type="component" value="Unassembled WGS sequence"/>
</dbReference>
<dbReference type="AlphaFoldDB" id="A0AAV9G234"/>
<feature type="transmembrane region" description="Helical" evidence="1">
    <location>
        <begin position="52"/>
        <end position="75"/>
    </location>
</feature>
<dbReference type="EMBL" id="MU866039">
    <property type="protein sequence ID" value="KAK4442017.1"/>
    <property type="molecule type" value="Genomic_DNA"/>
</dbReference>
<keyword evidence="1" id="KW-0812">Transmembrane</keyword>
<keyword evidence="1" id="KW-0472">Membrane</keyword>
<protein>
    <submittedName>
        <fullName evidence="2">Uncharacterized protein</fullName>
    </submittedName>
</protein>
<comment type="caution">
    <text evidence="2">The sequence shown here is derived from an EMBL/GenBank/DDBJ whole genome shotgun (WGS) entry which is preliminary data.</text>
</comment>
<feature type="transmembrane region" description="Helical" evidence="1">
    <location>
        <begin position="96"/>
        <end position="118"/>
    </location>
</feature>
<keyword evidence="1" id="KW-1133">Transmembrane helix</keyword>
<organism evidence="2 3">
    <name type="scientific">Podospora aff. communis PSN243</name>
    <dbReference type="NCBI Taxonomy" id="3040156"/>
    <lineage>
        <taxon>Eukaryota</taxon>
        <taxon>Fungi</taxon>
        <taxon>Dikarya</taxon>
        <taxon>Ascomycota</taxon>
        <taxon>Pezizomycotina</taxon>
        <taxon>Sordariomycetes</taxon>
        <taxon>Sordariomycetidae</taxon>
        <taxon>Sordariales</taxon>
        <taxon>Podosporaceae</taxon>
        <taxon>Podospora</taxon>
    </lineage>
</organism>
<keyword evidence="3" id="KW-1185">Reference proteome</keyword>
<proteinExistence type="predicted"/>
<sequence length="473" mass="51998">MHCLNQLPFNFTSETRSPADSIMAFLTFEVPGLRALRSSVGTRGNILANSSAIWPTILAWTLLFIFTIIYSMFIARVLLSGNPFIGTRVFDASTTNLLLSVFSQLYAMLLTLFMGNLLDDLRWSLAANDYIGGISALEFAQLGPGVGFFTNVFMTFAKGLRSPAGLAKMFLPIAAISFGSVLKVQNSFVNDVYGSTVGVSAGTMLLNTAHVQMIPKTYLTHFFGQWTESMLRYPRFVAPWPTDLCTVECYSHLLPGSLEQVRLRPTMEKRVTDGNLYPDAEAIRVHQAPGIGLIFTTPERGVFNMEEDCEIYGNTDHRGLQICLRQLGDSIAAAWRACPQQLLNGGQCTDLSLWSASAFEPSHITVLTTYQQLATTTFDWKDETIKDIDDDAAVQALLNSPSLVLTLGWGSGSTDNTERLRNFLAIGIHFGTSAEQYANVSANKIGFHGLLPLPEDMATTATLREDPDFQSST</sequence>
<reference evidence="2" key="2">
    <citation type="submission" date="2023-05" db="EMBL/GenBank/DDBJ databases">
        <authorList>
            <consortium name="Lawrence Berkeley National Laboratory"/>
            <person name="Steindorff A."/>
            <person name="Hensen N."/>
            <person name="Bonometti L."/>
            <person name="Westerberg I."/>
            <person name="Brannstrom I.O."/>
            <person name="Guillou S."/>
            <person name="Cros-Aarteil S."/>
            <person name="Calhoun S."/>
            <person name="Haridas S."/>
            <person name="Kuo A."/>
            <person name="Mondo S."/>
            <person name="Pangilinan J."/>
            <person name="Riley R."/>
            <person name="Labutti K."/>
            <person name="Andreopoulos B."/>
            <person name="Lipzen A."/>
            <person name="Chen C."/>
            <person name="Yanf M."/>
            <person name="Daum C."/>
            <person name="Ng V."/>
            <person name="Clum A."/>
            <person name="Ohm R."/>
            <person name="Martin F."/>
            <person name="Silar P."/>
            <person name="Natvig D."/>
            <person name="Lalanne C."/>
            <person name="Gautier V."/>
            <person name="Ament-Velasquez S.L."/>
            <person name="Kruys A."/>
            <person name="Hutchinson M.I."/>
            <person name="Powell A.J."/>
            <person name="Barry K."/>
            <person name="Miller A.N."/>
            <person name="Grigoriev I.V."/>
            <person name="Debuchy R."/>
            <person name="Gladieux P."/>
            <person name="Thoren M.H."/>
            <person name="Johannesson H."/>
        </authorList>
    </citation>
    <scope>NUCLEOTIDE SEQUENCE</scope>
    <source>
        <strain evidence="2">PSN243</strain>
    </source>
</reference>
<accession>A0AAV9G234</accession>
<name>A0AAV9G234_9PEZI</name>
<evidence type="ECO:0000313" key="3">
    <source>
        <dbReference type="Proteomes" id="UP001321760"/>
    </source>
</evidence>
<reference evidence="2" key="1">
    <citation type="journal article" date="2023" name="Mol. Phylogenet. Evol.">
        <title>Genome-scale phylogeny and comparative genomics of the fungal order Sordariales.</title>
        <authorList>
            <person name="Hensen N."/>
            <person name="Bonometti L."/>
            <person name="Westerberg I."/>
            <person name="Brannstrom I.O."/>
            <person name="Guillou S."/>
            <person name="Cros-Aarteil S."/>
            <person name="Calhoun S."/>
            <person name="Haridas S."/>
            <person name="Kuo A."/>
            <person name="Mondo S."/>
            <person name="Pangilinan J."/>
            <person name="Riley R."/>
            <person name="LaButti K."/>
            <person name="Andreopoulos B."/>
            <person name="Lipzen A."/>
            <person name="Chen C."/>
            <person name="Yan M."/>
            <person name="Daum C."/>
            <person name="Ng V."/>
            <person name="Clum A."/>
            <person name="Steindorff A."/>
            <person name="Ohm R.A."/>
            <person name="Martin F."/>
            <person name="Silar P."/>
            <person name="Natvig D.O."/>
            <person name="Lalanne C."/>
            <person name="Gautier V."/>
            <person name="Ament-Velasquez S.L."/>
            <person name="Kruys A."/>
            <person name="Hutchinson M.I."/>
            <person name="Powell A.J."/>
            <person name="Barry K."/>
            <person name="Miller A.N."/>
            <person name="Grigoriev I.V."/>
            <person name="Debuchy R."/>
            <person name="Gladieux P."/>
            <person name="Hiltunen Thoren M."/>
            <person name="Johannesson H."/>
        </authorList>
    </citation>
    <scope>NUCLEOTIDE SEQUENCE</scope>
    <source>
        <strain evidence="2">PSN243</strain>
    </source>
</reference>
<evidence type="ECO:0000313" key="2">
    <source>
        <dbReference type="EMBL" id="KAK4442017.1"/>
    </source>
</evidence>
<evidence type="ECO:0000256" key="1">
    <source>
        <dbReference type="SAM" id="Phobius"/>
    </source>
</evidence>